<dbReference type="EMBL" id="JAGGLP010000019">
    <property type="protein sequence ID" value="MBP2054126.1"/>
    <property type="molecule type" value="Genomic_DNA"/>
</dbReference>
<gene>
    <name evidence="1" type="ORF">J2Z21_007128</name>
</gene>
<reference evidence="1 2" key="1">
    <citation type="submission" date="2021-03" db="EMBL/GenBank/DDBJ databases">
        <title>Genomic Encyclopedia of Type Strains, Phase IV (KMG-IV): sequencing the most valuable type-strain genomes for metagenomic binning, comparative biology and taxonomic classification.</title>
        <authorList>
            <person name="Goeker M."/>
        </authorList>
    </citation>
    <scope>NUCLEOTIDE SEQUENCE [LARGE SCALE GENOMIC DNA]</scope>
    <source>
        <strain evidence="1 2">DSM 40499</strain>
    </source>
</reference>
<dbReference type="RefSeq" id="WP_308281870.1">
    <property type="nucleotide sequence ID" value="NZ_CP016279.1"/>
</dbReference>
<evidence type="ECO:0000313" key="1">
    <source>
        <dbReference type="EMBL" id="MBP2054126.1"/>
    </source>
</evidence>
<name>A0ABS4M377_9ACTN</name>
<proteinExistence type="predicted"/>
<protein>
    <submittedName>
        <fullName evidence="1">Uncharacterized protein</fullName>
    </submittedName>
</protein>
<keyword evidence="2" id="KW-1185">Reference proteome</keyword>
<accession>A0ABS4M377</accession>
<comment type="caution">
    <text evidence="1">The sequence shown here is derived from an EMBL/GenBank/DDBJ whole genome shotgun (WGS) entry which is preliminary data.</text>
</comment>
<dbReference type="Proteomes" id="UP001519309">
    <property type="component" value="Unassembled WGS sequence"/>
</dbReference>
<sequence>MTGAERNVKRNTRDDIYNIFYSMELAQRLAADLYYPGCLSLERKRAAANSLATWERPAGMRAAYTQRPWSTQEDRVLLQINNPAAAADELGRTVMSCGLRLWRLRTGQVPMPSGQ</sequence>
<evidence type="ECO:0000313" key="2">
    <source>
        <dbReference type="Proteomes" id="UP001519309"/>
    </source>
</evidence>
<organism evidence="1 2">
    <name type="scientific">Streptomyces griseochromogenes</name>
    <dbReference type="NCBI Taxonomy" id="68214"/>
    <lineage>
        <taxon>Bacteria</taxon>
        <taxon>Bacillati</taxon>
        <taxon>Actinomycetota</taxon>
        <taxon>Actinomycetes</taxon>
        <taxon>Kitasatosporales</taxon>
        <taxon>Streptomycetaceae</taxon>
        <taxon>Streptomyces</taxon>
    </lineage>
</organism>